<reference evidence="1" key="1">
    <citation type="journal article" date="2014" name="Front. Microbiol.">
        <title>High frequency of phylogenetically diverse reductive dehalogenase-homologous genes in deep subseafloor sedimentary metagenomes.</title>
        <authorList>
            <person name="Kawai M."/>
            <person name="Futagami T."/>
            <person name="Toyoda A."/>
            <person name="Takaki Y."/>
            <person name="Nishi S."/>
            <person name="Hori S."/>
            <person name="Arai W."/>
            <person name="Tsubouchi T."/>
            <person name="Morono Y."/>
            <person name="Uchiyama I."/>
            <person name="Ito T."/>
            <person name="Fujiyama A."/>
            <person name="Inagaki F."/>
            <person name="Takami H."/>
        </authorList>
    </citation>
    <scope>NUCLEOTIDE SEQUENCE</scope>
    <source>
        <strain evidence="1">Expedition CK06-06</strain>
    </source>
</reference>
<dbReference type="EMBL" id="BARV01018095">
    <property type="protein sequence ID" value="GAI30651.1"/>
    <property type="molecule type" value="Genomic_DNA"/>
</dbReference>
<proteinExistence type="predicted"/>
<name>X1NKA6_9ZZZZ</name>
<comment type="caution">
    <text evidence="1">The sequence shown here is derived from an EMBL/GenBank/DDBJ whole genome shotgun (WGS) entry which is preliminary data.</text>
</comment>
<gene>
    <name evidence="1" type="ORF">S06H3_30684</name>
</gene>
<feature type="non-terminal residue" evidence="1">
    <location>
        <position position="1"/>
    </location>
</feature>
<sequence length="118" mass="13128">DEAGRDIYNGAVYCQGFGFVEGIGLIYDTDGSDSYYAGGKYKDILRYEDHYLSLSQGFGYGVRPWMSGGIGAIIDLKGNDSYYSDIFGQGASYWWSLGLIYDSSGNDNYQSFQYAQCQ</sequence>
<dbReference type="AlphaFoldDB" id="X1NKA6"/>
<evidence type="ECO:0000313" key="1">
    <source>
        <dbReference type="EMBL" id="GAI30651.1"/>
    </source>
</evidence>
<organism evidence="1">
    <name type="scientific">marine sediment metagenome</name>
    <dbReference type="NCBI Taxonomy" id="412755"/>
    <lineage>
        <taxon>unclassified sequences</taxon>
        <taxon>metagenomes</taxon>
        <taxon>ecological metagenomes</taxon>
    </lineage>
</organism>
<protein>
    <submittedName>
        <fullName evidence="1">Uncharacterized protein</fullName>
    </submittedName>
</protein>
<accession>X1NKA6</accession>